<evidence type="ECO:0000313" key="9">
    <source>
        <dbReference type="Proteomes" id="UP001501231"/>
    </source>
</evidence>
<dbReference type="InterPro" id="IPR013785">
    <property type="entry name" value="Aldolase_TIM"/>
</dbReference>
<dbReference type="PANTHER" id="PTHR30538">
    <property type="entry name" value="LYSINE 2,3-AMINOMUTASE-RELATED"/>
    <property type="match status" value="1"/>
</dbReference>
<dbReference type="InterPro" id="IPR007197">
    <property type="entry name" value="rSAM"/>
</dbReference>
<evidence type="ECO:0000313" key="8">
    <source>
        <dbReference type="EMBL" id="GAA2435827.1"/>
    </source>
</evidence>
<accession>A0ABN3JRS0</accession>
<evidence type="ECO:0000256" key="6">
    <source>
        <dbReference type="ARBA" id="ARBA00023004"/>
    </source>
</evidence>
<reference evidence="8 9" key="1">
    <citation type="journal article" date="2019" name="Int. J. Syst. Evol. Microbiol.">
        <title>The Global Catalogue of Microorganisms (GCM) 10K type strain sequencing project: providing services to taxonomists for standard genome sequencing and annotation.</title>
        <authorList>
            <consortium name="The Broad Institute Genomics Platform"/>
            <consortium name="The Broad Institute Genome Sequencing Center for Infectious Disease"/>
            <person name="Wu L."/>
            <person name="Ma J."/>
        </authorList>
    </citation>
    <scope>NUCLEOTIDE SEQUENCE [LARGE SCALE GENOMIC DNA]</scope>
    <source>
        <strain evidence="8 9">JCM 3325</strain>
    </source>
</reference>
<keyword evidence="7" id="KW-0411">Iron-sulfur</keyword>
<keyword evidence="4" id="KW-0479">Metal-binding</keyword>
<name>A0ABN3JRS0_9ACTN</name>
<dbReference type="PANTHER" id="PTHR30538:SF0">
    <property type="entry name" value="L-LYSINE 2,3-AMINOMUTASE AQ_1632-RELATED"/>
    <property type="match status" value="1"/>
</dbReference>
<dbReference type="SFLD" id="SFLDS00029">
    <property type="entry name" value="Radical_SAM"/>
    <property type="match status" value="1"/>
</dbReference>
<comment type="cofactor">
    <cofactor evidence="1">
        <name>pyridoxal 5'-phosphate</name>
        <dbReference type="ChEBI" id="CHEBI:597326"/>
    </cofactor>
</comment>
<dbReference type="InterPro" id="IPR003739">
    <property type="entry name" value="Lys_aminomutase/Glu_NH3_mut"/>
</dbReference>
<evidence type="ECO:0000256" key="7">
    <source>
        <dbReference type="ARBA" id="ARBA00023014"/>
    </source>
</evidence>
<keyword evidence="3" id="KW-0949">S-adenosyl-L-methionine</keyword>
<dbReference type="SFLD" id="SFLDG01070">
    <property type="entry name" value="PLP-dependent"/>
    <property type="match status" value="1"/>
</dbReference>
<evidence type="ECO:0000256" key="3">
    <source>
        <dbReference type="ARBA" id="ARBA00022691"/>
    </source>
</evidence>
<evidence type="ECO:0000256" key="2">
    <source>
        <dbReference type="ARBA" id="ARBA00022485"/>
    </source>
</evidence>
<evidence type="ECO:0000256" key="4">
    <source>
        <dbReference type="ARBA" id="ARBA00022723"/>
    </source>
</evidence>
<dbReference type="EMBL" id="BAAARW010000020">
    <property type="protein sequence ID" value="GAA2435827.1"/>
    <property type="molecule type" value="Genomic_DNA"/>
</dbReference>
<keyword evidence="2" id="KW-0004">4Fe-4S</keyword>
<dbReference type="InterPro" id="IPR058240">
    <property type="entry name" value="rSAM_sf"/>
</dbReference>
<keyword evidence="5" id="KW-0663">Pyridoxal phosphate</keyword>
<dbReference type="SUPFAM" id="SSF102114">
    <property type="entry name" value="Radical SAM enzymes"/>
    <property type="match status" value="1"/>
</dbReference>
<dbReference type="Gene3D" id="3.20.20.70">
    <property type="entry name" value="Aldolase class I"/>
    <property type="match status" value="1"/>
</dbReference>
<organism evidence="8 9">
    <name type="scientific">Actinomadura vinacea</name>
    <dbReference type="NCBI Taxonomy" id="115336"/>
    <lineage>
        <taxon>Bacteria</taxon>
        <taxon>Bacillati</taxon>
        <taxon>Actinomycetota</taxon>
        <taxon>Actinomycetes</taxon>
        <taxon>Streptosporangiales</taxon>
        <taxon>Thermomonosporaceae</taxon>
        <taxon>Actinomadura</taxon>
    </lineage>
</organism>
<keyword evidence="6" id="KW-0408">Iron</keyword>
<keyword evidence="9" id="KW-1185">Reference proteome</keyword>
<gene>
    <name evidence="8" type="ORF">GCM10010191_58190</name>
</gene>
<sequence>MGVAWAKGIIVRDDARPQGTRVPRYFKETQHVTLVNDAAPAMRSSGRKFRAFTAKHLDELTARAGLSERERLETRAVATVLPFRTNAYVIEELIDWSAAPDDPIYRLVFPMPDMLPAADVARLADLLRKEAPKAEIDAVAREVRMGLNPHPAGQMELNIPSFGDGRIPGLQHKYDETVLYFPKQGQTCHAYCTYCFRWAQFVGEPDLKMAGDDSQQLRDYVLAHPEVTSVLFTGGDAMIMGEGVLRRYVEPLLDIEQLESIRIGTKSLAYWPQKFVTDPDADGMLRLFEQVAESGKNLAFMAHFTHPRELEPLVVTEAIRRIRDTGAVIRTQAPLIRTINDDPGVWNTMWRTQTRMGMVPYYMFVERDTGPQDYFAVPLGRAYEIFRDAYKDVSGLSRTVRGPSMSATPGKVCVDGVLDLFGEKVFALHFIQCRDSELVGKPFFAKYDPEAAWLDDLKPAFSDRFPWQS</sequence>
<evidence type="ECO:0000256" key="5">
    <source>
        <dbReference type="ARBA" id="ARBA00022898"/>
    </source>
</evidence>
<proteinExistence type="predicted"/>
<protein>
    <submittedName>
        <fullName evidence="8">KamA family radical SAM protein</fullName>
    </submittedName>
</protein>
<comment type="caution">
    <text evidence="8">The sequence shown here is derived from an EMBL/GenBank/DDBJ whole genome shotgun (WGS) entry which is preliminary data.</text>
</comment>
<dbReference type="Proteomes" id="UP001501231">
    <property type="component" value="Unassembled WGS sequence"/>
</dbReference>
<evidence type="ECO:0000256" key="1">
    <source>
        <dbReference type="ARBA" id="ARBA00001933"/>
    </source>
</evidence>